<organism evidence="1">
    <name type="scientific">Marseillevirus LCMAC101</name>
    <dbReference type="NCBI Taxonomy" id="2506602"/>
    <lineage>
        <taxon>Viruses</taxon>
        <taxon>Varidnaviria</taxon>
        <taxon>Bamfordvirae</taxon>
        <taxon>Nucleocytoviricota</taxon>
        <taxon>Megaviricetes</taxon>
        <taxon>Pimascovirales</taxon>
        <taxon>Pimascovirales incertae sedis</taxon>
        <taxon>Marseilleviridae</taxon>
    </lineage>
</organism>
<name>A0A481YSU6_9VIRU</name>
<proteinExistence type="predicted"/>
<dbReference type="EMBL" id="MK500329">
    <property type="protein sequence ID" value="QBK86060.1"/>
    <property type="molecule type" value="Genomic_DNA"/>
</dbReference>
<reference evidence="1" key="1">
    <citation type="journal article" date="2019" name="MBio">
        <title>Virus Genomes from Deep Sea Sediments Expand the Ocean Megavirome and Support Independent Origins of Viral Gigantism.</title>
        <authorList>
            <person name="Backstrom D."/>
            <person name="Yutin N."/>
            <person name="Jorgensen S.L."/>
            <person name="Dharamshi J."/>
            <person name="Homa F."/>
            <person name="Zaremba-Niedwiedzka K."/>
            <person name="Spang A."/>
            <person name="Wolf Y.I."/>
            <person name="Koonin E.V."/>
            <person name="Ettema T.J."/>
        </authorList>
    </citation>
    <scope>NUCLEOTIDE SEQUENCE</scope>
</reference>
<sequence>MLIIKHYKYDAVLDVNGDPTYTTKPAKNPLLINTMDMLGIAMACIKNLNARIKVLEGV</sequence>
<gene>
    <name evidence="1" type="ORF">LCMAC101_06550</name>
</gene>
<protein>
    <submittedName>
        <fullName evidence="1">Uncharacterized protein</fullName>
    </submittedName>
</protein>
<evidence type="ECO:0000313" key="1">
    <source>
        <dbReference type="EMBL" id="QBK86060.1"/>
    </source>
</evidence>
<accession>A0A481YSU6</accession>